<evidence type="ECO:0000313" key="2">
    <source>
        <dbReference type="EMBL" id="MBE9022982.1"/>
    </source>
</evidence>
<evidence type="ECO:0000313" key="3">
    <source>
        <dbReference type="Proteomes" id="UP000622533"/>
    </source>
</evidence>
<dbReference type="Proteomes" id="UP000622533">
    <property type="component" value="Unassembled WGS sequence"/>
</dbReference>
<feature type="transmembrane region" description="Helical" evidence="1">
    <location>
        <begin position="41"/>
        <end position="63"/>
    </location>
</feature>
<dbReference type="RefSeq" id="WP_193916293.1">
    <property type="nucleotide sequence ID" value="NZ_JADEXS020000001.1"/>
</dbReference>
<keyword evidence="1" id="KW-1133">Transmembrane helix</keyword>
<keyword evidence="1" id="KW-0472">Membrane</keyword>
<gene>
    <name evidence="2" type="ORF">IQ276_11250</name>
</gene>
<dbReference type="EMBL" id="JADEXS010000121">
    <property type="protein sequence ID" value="MBE9022982.1"/>
    <property type="molecule type" value="Genomic_DNA"/>
</dbReference>
<dbReference type="AlphaFoldDB" id="A0A8J7D0D8"/>
<protein>
    <submittedName>
        <fullName evidence="2">Uncharacterized protein</fullName>
    </submittedName>
</protein>
<keyword evidence="1" id="KW-0812">Transmembrane</keyword>
<comment type="caution">
    <text evidence="2">The sequence shown here is derived from an EMBL/GenBank/DDBJ whole genome shotgun (WGS) entry which is preliminary data.</text>
</comment>
<evidence type="ECO:0000256" key="1">
    <source>
        <dbReference type="SAM" id="Phobius"/>
    </source>
</evidence>
<accession>A0A8J7D0D8</accession>
<sequence>MTIAQQNTAALFQDSKSVNLAVLSRFIQLSTTKLKVFWWHIHAYGTILGVMLLTLISFIYLIIHRYLSKLLPVLVHRDEWKISSTK</sequence>
<organism evidence="2 3">
    <name type="scientific">Desmonostoc muscorum LEGE 12446</name>
    <dbReference type="NCBI Taxonomy" id="1828758"/>
    <lineage>
        <taxon>Bacteria</taxon>
        <taxon>Bacillati</taxon>
        <taxon>Cyanobacteriota</taxon>
        <taxon>Cyanophyceae</taxon>
        <taxon>Nostocales</taxon>
        <taxon>Nostocaceae</taxon>
        <taxon>Desmonostoc</taxon>
    </lineage>
</organism>
<reference evidence="2" key="1">
    <citation type="submission" date="2020-10" db="EMBL/GenBank/DDBJ databases">
        <authorList>
            <person name="Castelo-Branco R."/>
            <person name="Eusebio N."/>
            <person name="Adriana R."/>
            <person name="Vieira A."/>
            <person name="Brugerolle De Fraissinette N."/>
            <person name="Rezende De Castro R."/>
            <person name="Schneider M.P."/>
            <person name="Vasconcelos V."/>
            <person name="Leao P.N."/>
        </authorList>
    </citation>
    <scope>NUCLEOTIDE SEQUENCE</scope>
    <source>
        <strain evidence="2">LEGE 12446</strain>
    </source>
</reference>
<keyword evidence="3" id="KW-1185">Reference proteome</keyword>
<proteinExistence type="predicted"/>
<name>A0A8J7D0D8_DESMC</name>